<evidence type="ECO:0000256" key="1">
    <source>
        <dbReference type="SAM" id="MobiDB-lite"/>
    </source>
</evidence>
<dbReference type="RefSeq" id="WP_181052577.1">
    <property type="nucleotide sequence ID" value="NZ_JACDXJ010000001.1"/>
</dbReference>
<dbReference type="InterPro" id="IPR045055">
    <property type="entry name" value="DNA2/NAM7-like"/>
</dbReference>
<dbReference type="Gene3D" id="3.40.960.10">
    <property type="entry name" value="VSR Endonuclease"/>
    <property type="match status" value="1"/>
</dbReference>
<name>A0A838BNX5_9HYPH</name>
<dbReference type="GO" id="GO:0004386">
    <property type="term" value="F:helicase activity"/>
    <property type="evidence" value="ECO:0007669"/>
    <property type="project" value="InterPro"/>
</dbReference>
<dbReference type="InterPro" id="IPR027417">
    <property type="entry name" value="P-loop_NTPase"/>
</dbReference>
<dbReference type="InterPro" id="IPR047187">
    <property type="entry name" value="SF1_C_Upf1"/>
</dbReference>
<dbReference type="Proteomes" id="UP000572984">
    <property type="component" value="Unassembled WGS sequence"/>
</dbReference>
<dbReference type="InterPro" id="IPR011335">
    <property type="entry name" value="Restrct_endonuc-II-like"/>
</dbReference>
<evidence type="ECO:0000259" key="2">
    <source>
        <dbReference type="Pfam" id="PF13086"/>
    </source>
</evidence>
<dbReference type="SUPFAM" id="SSF52980">
    <property type="entry name" value="Restriction endonuclease-like"/>
    <property type="match status" value="1"/>
</dbReference>
<feature type="domain" description="DNA2/NAM7 helicase-like C-terminal" evidence="3">
    <location>
        <begin position="1383"/>
        <end position="1583"/>
    </location>
</feature>
<dbReference type="PANTHER" id="PTHR10887">
    <property type="entry name" value="DNA2/NAM7 HELICASE FAMILY"/>
    <property type="match status" value="1"/>
</dbReference>
<sequence length="1900" mass="210832">MSASQFRASDNAAASAYRVDDPFHNLDEVEKRRLSGLYDGLREKLLDLSRRNPMLNFKLSPRLKRYLQFVDRSPEDVHDRLAYEQASIDIEALPEPDDIPEDEKTEEFQSALAHAKVSDLEYLTKLEALDGLARDDEFEIAKLDRWLSDKVRASLGMPKLKARKELDLIAHARKHGINPDMNLPSASKQAGGKGNKLQTMLFPDDLEARLEKISDAARLSQQEMGLSTLFLAFGFLEWYESEHSDRANYAPLLLLPVRLDQRTVRGKTVFSLAAAAEWAETNVNLEKYLEKEHGRNLPAFGADEENQPSVEEYFAEVQEAIKGLERWKVRRYMVLGHFAFGRLAMYEDLNPENWKLTPAGDPLVKAILTGAEGSGEGASLAVPQDYEIDTPEIEAIAPVLIHDADASQHSAIIDVMKENNLVVEGPPGTGKSQTITNIIANALNEGKSVLFLAEKLAALEVVKRRLDRAGLGDFCLELHSDKASPRAVIDSLRRRAELGRPRFDPSARRMDLKTWENAKDLTKTYLSALHAPGDDEQTPFTLMWRAIAGRSEFEPEALRSLSAVRMPDILLSVPDEALVARSRINVLARILTDFEAAFGPISDSPWSSFEALRGARYESEEILTLIQTFLEIAGRTGTALDRRDEIGVETLPDLRSVIAAVPSLPSPPDLDLVPDVLEIGVEEVGEAVSIRRRIAHLQAAVAQNRDVAGLPDGTLELAKRVDEFAWSADVRNRMPPAVAKNEAKVLADGVAALIAAAGHLRPAYDILKMSVRDARALETLGLAIATTVDLLAGKSTEHARLWGWLPTGDVRSFRKVLEQWRSLWQADRDLRSRVPSYDPAKRPDAASLEAAAEVLNKGMIGRMFASFAGELKQARAVAASLGLDPKAEKVGETIGELARHLRAVAAFESGSDNKRIVGDCWMGFATPFEELATALDNRDALQSKLGKAYDGDGVARRLLGLGTDALAQFLALADGSASLKAVTAHPDLIGEGPLDQRIDAWKKHYAHLNAFIGLDPTNALGLIDLTLADLAGVASAELERRSLAKDLRAHPACGLLDRLSATPRGIDRLEDVLKWIGLVEESNLPVRVRENLVAADGAAVLEELRQLAYETQADVEQLDRTVGDLGSRFGVSDLGEDGTPSEAVEAATQLLDHGHELADYLGLLESRSEIASAGLGNVVRALEKAAPGNYVTWGKLFDHLVTAQRADRARRQNAVLAQASGMTLDAMRRAFAEQDSLKVQKDRREILANLLSSTRTHSGNNGGPRRSWTEMALLENEFRKSRRFTPVRTLLDRASKSIRSLKPCFMMSPLSLAKYLPRSGFLFDILVIDEASQMKPEDALGALLRAKQVIVVGDPKQLPPTDFFNRSVEVANDAEDFEDIDSESILEACQKTFRTVRRLKWHYRSRCESLIAFSNKEFYEGGLITFPMAKPASFSIDLVPVRGTYQQRRNVIEAQHAAEEAVAFMRHHAELPEDAIPTIGIVAVNTDQRDLIFEELRRLEAGDELVKLYREKVSARGEPVFVKNLENVQGDERDYVFISLPYGPAPGSKQVLQRFGPIAGKQGHRRLNVLFSRARVRVVLFSSMTSMDVKPSETSSQGVHVLKRYLAYAEARGRATAESVGSEFESDFEMEVARRLEDRGYKVDKQIGASGFRIDLGIRHPDQPGVYLAGIECDGATYHSSKSARDRDRLREEVLRGLGWNILRVWSTDWFHNAETQTERLVKQIEALRSAPITTYPEYRVAIPEYHPAAEPETEMLAEEKPAEHASTRPSADGTLFDWEPAPASKRNAATQAALPLGFGSLKADAPKPSSTRSAAKITLEQARAELEEFRRTRIEVEYPGAEPQRCILRKQMIDVMLARRFDDPDDFFAKIPDVLRRGTDPRQKDYLEEICVIIGRMED</sequence>
<dbReference type="SUPFAM" id="SSF52540">
    <property type="entry name" value="P-loop containing nucleoside triphosphate hydrolases"/>
    <property type="match status" value="1"/>
</dbReference>
<feature type="region of interest" description="Disordered" evidence="1">
    <location>
        <begin position="1760"/>
        <end position="1781"/>
    </location>
</feature>
<evidence type="ECO:0000313" key="5">
    <source>
        <dbReference type="EMBL" id="MBA1157061.1"/>
    </source>
</evidence>
<dbReference type="InterPro" id="IPR041677">
    <property type="entry name" value="DNA2/NAM7_AAA_11"/>
</dbReference>
<dbReference type="PANTHER" id="PTHR10887:SF495">
    <property type="entry name" value="HELICASE SENATAXIN ISOFORM X1-RELATED"/>
    <property type="match status" value="1"/>
</dbReference>
<feature type="domain" description="DNA2/NAM7 helicase helicase" evidence="2">
    <location>
        <begin position="1322"/>
        <end position="1361"/>
    </location>
</feature>
<dbReference type="InterPro" id="IPR025103">
    <property type="entry name" value="DUF4011"/>
</dbReference>
<evidence type="ECO:0000259" key="3">
    <source>
        <dbReference type="Pfam" id="PF13087"/>
    </source>
</evidence>
<organism evidence="5 6">
    <name type="scientific">Microvirga mediterraneensis</name>
    <dbReference type="NCBI Taxonomy" id="2754695"/>
    <lineage>
        <taxon>Bacteria</taxon>
        <taxon>Pseudomonadati</taxon>
        <taxon>Pseudomonadota</taxon>
        <taxon>Alphaproteobacteria</taxon>
        <taxon>Hyphomicrobiales</taxon>
        <taxon>Methylobacteriaceae</taxon>
        <taxon>Microvirga</taxon>
    </lineage>
</organism>
<dbReference type="EMBL" id="JACDXJ010000001">
    <property type="protein sequence ID" value="MBA1157061.1"/>
    <property type="molecule type" value="Genomic_DNA"/>
</dbReference>
<accession>A0A838BNX5</accession>
<dbReference type="FunFam" id="3.40.960.10:FF:000002">
    <property type="entry name" value="DNA helicase related protein"/>
    <property type="match status" value="1"/>
</dbReference>
<dbReference type="Pfam" id="PF13087">
    <property type="entry name" value="AAA_12"/>
    <property type="match status" value="1"/>
</dbReference>
<evidence type="ECO:0000313" key="6">
    <source>
        <dbReference type="Proteomes" id="UP000572984"/>
    </source>
</evidence>
<feature type="domain" description="Restriction endonuclease type II-like" evidence="4">
    <location>
        <begin position="1628"/>
        <end position="1725"/>
    </location>
</feature>
<comment type="caution">
    <text evidence="5">The sequence shown here is derived from an EMBL/GenBank/DDBJ whole genome shotgun (WGS) entry which is preliminary data.</text>
</comment>
<protein>
    <submittedName>
        <fullName evidence="5">DUF4011 domain-containing protein</fullName>
    </submittedName>
</protein>
<evidence type="ECO:0000259" key="4">
    <source>
        <dbReference type="Pfam" id="PF18741"/>
    </source>
</evidence>
<dbReference type="Pfam" id="PF18741">
    <property type="entry name" value="MTES_1575"/>
    <property type="match status" value="1"/>
</dbReference>
<proteinExistence type="predicted"/>
<gene>
    <name evidence="5" type="ORF">H0S73_13075</name>
</gene>
<dbReference type="CDD" id="cd18808">
    <property type="entry name" value="SF1_C_Upf1"/>
    <property type="match status" value="1"/>
</dbReference>
<dbReference type="Gene3D" id="3.40.50.300">
    <property type="entry name" value="P-loop containing nucleotide triphosphate hydrolases"/>
    <property type="match status" value="3"/>
</dbReference>
<keyword evidence="6" id="KW-1185">Reference proteome</keyword>
<dbReference type="InterPro" id="IPR041679">
    <property type="entry name" value="DNA2/NAM7-like_C"/>
</dbReference>
<reference evidence="5 6" key="1">
    <citation type="submission" date="2020-07" db="EMBL/GenBank/DDBJ databases">
        <title>Draft genome and description of Microvirga mediterraneensis Marseille-Q2068 sp. nov.</title>
        <authorList>
            <person name="Boxberger M."/>
        </authorList>
    </citation>
    <scope>NUCLEOTIDE SEQUENCE [LARGE SCALE GENOMIC DNA]</scope>
    <source>
        <strain evidence="5 6">Marseille-Q2068</strain>
    </source>
</reference>
<dbReference type="InterPro" id="IPR049468">
    <property type="entry name" value="Restrct_endonuc-II-like_dom"/>
</dbReference>
<dbReference type="Pfam" id="PF13086">
    <property type="entry name" value="AAA_11"/>
    <property type="match status" value="1"/>
</dbReference>
<dbReference type="Pfam" id="PF13195">
    <property type="entry name" value="DUF4011"/>
    <property type="match status" value="1"/>
</dbReference>